<evidence type="ECO:0000259" key="2">
    <source>
        <dbReference type="Pfam" id="PF22124"/>
    </source>
</evidence>
<dbReference type="Gene3D" id="1.50.10.10">
    <property type="match status" value="1"/>
</dbReference>
<dbReference type="Pfam" id="PF18961">
    <property type="entry name" value="DUF5703_N"/>
    <property type="match status" value="1"/>
</dbReference>
<dbReference type="PANTHER" id="PTHR31084:SF0">
    <property type="entry name" value="ALPHA-L-FUCOSIDASE 2"/>
    <property type="match status" value="1"/>
</dbReference>
<evidence type="ECO:0000313" key="3">
    <source>
        <dbReference type="EMBL" id="QUH28673.1"/>
    </source>
</evidence>
<organism evidence="3 4">
    <name type="scientific">Vallitalea guaymasensis</name>
    <dbReference type="NCBI Taxonomy" id="1185412"/>
    <lineage>
        <taxon>Bacteria</taxon>
        <taxon>Bacillati</taxon>
        <taxon>Bacillota</taxon>
        <taxon>Clostridia</taxon>
        <taxon>Lachnospirales</taxon>
        <taxon>Vallitaleaceae</taxon>
        <taxon>Vallitalea</taxon>
    </lineage>
</organism>
<dbReference type="InterPro" id="IPR012341">
    <property type="entry name" value="6hp_glycosidase-like_sf"/>
</dbReference>
<dbReference type="AlphaFoldDB" id="A0A8J8SBE1"/>
<name>A0A8J8SBE1_9FIRM</name>
<dbReference type="KEGG" id="vgu:HYG85_06990"/>
<dbReference type="RefSeq" id="WP_212692884.1">
    <property type="nucleotide sequence ID" value="NZ_CP058561.1"/>
</dbReference>
<dbReference type="GO" id="GO:0005975">
    <property type="term" value="P:carbohydrate metabolic process"/>
    <property type="evidence" value="ECO:0007669"/>
    <property type="project" value="InterPro"/>
</dbReference>
<proteinExistence type="predicted"/>
<feature type="domain" description="Glycosyl hydrolase family 95 catalytic" evidence="2">
    <location>
        <begin position="274"/>
        <end position="509"/>
    </location>
</feature>
<dbReference type="Proteomes" id="UP000677305">
    <property type="component" value="Chromosome"/>
</dbReference>
<dbReference type="Pfam" id="PF22124">
    <property type="entry name" value="Glyco_hydro_95_cat"/>
    <property type="match status" value="1"/>
</dbReference>
<protein>
    <recommendedName>
        <fullName evidence="5">DUF5703 domain-containing protein</fullName>
    </recommendedName>
</protein>
<evidence type="ECO:0008006" key="5">
    <source>
        <dbReference type="Google" id="ProtNLM"/>
    </source>
</evidence>
<dbReference type="SUPFAM" id="SSF48208">
    <property type="entry name" value="Six-hairpin glycosidases"/>
    <property type="match status" value="1"/>
</dbReference>
<dbReference type="InterPro" id="IPR043757">
    <property type="entry name" value="DUF5703_N"/>
</dbReference>
<dbReference type="EMBL" id="CP058561">
    <property type="protein sequence ID" value="QUH28673.1"/>
    <property type="molecule type" value="Genomic_DNA"/>
</dbReference>
<evidence type="ECO:0000259" key="1">
    <source>
        <dbReference type="Pfam" id="PF18961"/>
    </source>
</evidence>
<dbReference type="InterPro" id="IPR054363">
    <property type="entry name" value="GH95_cat"/>
</dbReference>
<accession>A0A8J8SBE1</accession>
<sequence>MLDTKNYFGTEDFKGYWHENKKIIYNKRPKESWQCMPIGTGKTGAVVFVPDEGICLQINHGGSFDSDGNLPALLRVNLEIDGKPFVDAKNYKQILSLEKGMVTICADTPDGIVKAEFIAHQELDVISIYIEDMRNNHGEVSICPLFWRQGVSQTFIDNMMFYTETNICSSFNEINFQSGVMNNNLSDPLKDLSYGTAVWVDKADSNNLPMKRVMSRKARILIAADSGKYSKDTLVKTLKNKIDRASTISLDKFRNSHFNWWKNFWARSEFELKKDSKLQPVRAIWHLNRYFTASSMAGQLPPKFNGSIFLYDYDRRHWGGAYWFQNTRLQYWPLFKCGDLDYIMPFFDMYINALEYAKERTLSLYGHKGAIYLETMHSWGGSRIGDSRNGKGVVNNYIKNYFTGSLELLMMMLEYYRYTQDSSFVTNKMLPVADEIILFFFTHFPIRDGKLFLEKSAALETWWEADNPSDQIAGLRAVIPKLINTAIKHGYDNSTINRWKNYLELLPELPRGANWFNKIVKKYNYQGYDGTWRKPETGNALMPAENVHHLNKRNYEDPELYALWPFGLFGKSLPDYSSALLTFNNRIHEEPSNGWSQTAVWAARLGLADETSKLLLKQYRYASVFPGGMMFSPGNIVPHRPDIPECGYFDTIGVMTTAINEMLLQDYTDQSEILPAWPKDEFVYFKLHSKSGKVVEKTYNPK</sequence>
<reference evidence="3 4" key="1">
    <citation type="submission" date="2020-07" db="EMBL/GenBank/DDBJ databases">
        <title>Vallitalea guaymasensis genome.</title>
        <authorList>
            <person name="Postec A."/>
        </authorList>
    </citation>
    <scope>NUCLEOTIDE SEQUENCE [LARGE SCALE GENOMIC DNA]</scope>
    <source>
        <strain evidence="3 4">Ra1766G1</strain>
    </source>
</reference>
<dbReference type="PANTHER" id="PTHR31084">
    <property type="entry name" value="ALPHA-L-FUCOSIDASE 2"/>
    <property type="match status" value="1"/>
</dbReference>
<keyword evidence="4" id="KW-1185">Reference proteome</keyword>
<dbReference type="InterPro" id="IPR008928">
    <property type="entry name" value="6-hairpin_glycosidase_sf"/>
</dbReference>
<evidence type="ECO:0000313" key="4">
    <source>
        <dbReference type="Proteomes" id="UP000677305"/>
    </source>
</evidence>
<dbReference type="GO" id="GO:0004560">
    <property type="term" value="F:alpha-L-fucosidase activity"/>
    <property type="evidence" value="ECO:0007669"/>
    <property type="project" value="TreeGrafter"/>
</dbReference>
<feature type="domain" description="DUF5703" evidence="1">
    <location>
        <begin position="25"/>
        <end position="149"/>
    </location>
</feature>
<gene>
    <name evidence="3" type="ORF">HYG85_06990</name>
</gene>